<sequence length="295" mass="32401">MPATPQAGSNTITSTSSHDHQRYEPSERIQIEKKNMDPNTNSTQQRSAEDIPPPGPGGPPGNNQPPPPPPPLNETFPPGEDRLGPMVILLVDPGSFQILNLAQVPVELRGDALDIMRLLRAMDQYEVPPAPRARIPNLSDLTLIEPMIQTLEPDDQVTVRTFFSDAHAAITARLILPRSTWKYNAGEEMGVAFGDIAPLHRVFAALTSEYVEELNSFLVALAHTVSINNVDSHIEPHERGRLLVQAYLDVHTVIHRFDIVSNDPAMSHMTSSLAYLATSVITSTSLVLMNGYEVL</sequence>
<dbReference type="RefSeq" id="XP_053023547.1">
    <property type="nucleotide sequence ID" value="XM_053172292.1"/>
</dbReference>
<dbReference type="Proteomes" id="UP001164743">
    <property type="component" value="Chromosome 9A"/>
</dbReference>
<accession>A0ABY7CVG9</accession>
<feature type="compositionally biased region" description="Polar residues" evidence="1">
    <location>
        <begin position="37"/>
        <end position="46"/>
    </location>
</feature>
<evidence type="ECO:0000313" key="3">
    <source>
        <dbReference type="Proteomes" id="UP001164743"/>
    </source>
</evidence>
<feature type="compositionally biased region" description="Polar residues" evidence="1">
    <location>
        <begin position="1"/>
        <end position="16"/>
    </location>
</feature>
<dbReference type="GeneID" id="77813187"/>
<evidence type="ECO:0000313" key="2">
    <source>
        <dbReference type="EMBL" id="WAQ87992.1"/>
    </source>
</evidence>
<reference evidence="2" key="1">
    <citation type="submission" date="2022-10" db="EMBL/GenBank/DDBJ databases">
        <title>Puccinia triticina Genome sequencing and assembly.</title>
        <authorList>
            <person name="Li C."/>
        </authorList>
    </citation>
    <scope>NUCLEOTIDE SEQUENCE</scope>
    <source>
        <strain evidence="2">Pt15</strain>
    </source>
</reference>
<dbReference type="EMBL" id="CP110429">
    <property type="protein sequence ID" value="WAQ87992.1"/>
    <property type="molecule type" value="Genomic_DNA"/>
</dbReference>
<gene>
    <name evidence="2" type="ORF">PtA15_9A117</name>
</gene>
<feature type="compositionally biased region" description="Basic and acidic residues" evidence="1">
    <location>
        <begin position="17"/>
        <end position="36"/>
    </location>
</feature>
<name>A0ABY7CVG9_9BASI</name>
<evidence type="ECO:0000256" key="1">
    <source>
        <dbReference type="SAM" id="MobiDB-lite"/>
    </source>
</evidence>
<feature type="region of interest" description="Disordered" evidence="1">
    <location>
        <begin position="1"/>
        <end position="81"/>
    </location>
</feature>
<organism evidence="2 3">
    <name type="scientific">Puccinia triticina</name>
    <dbReference type="NCBI Taxonomy" id="208348"/>
    <lineage>
        <taxon>Eukaryota</taxon>
        <taxon>Fungi</taxon>
        <taxon>Dikarya</taxon>
        <taxon>Basidiomycota</taxon>
        <taxon>Pucciniomycotina</taxon>
        <taxon>Pucciniomycetes</taxon>
        <taxon>Pucciniales</taxon>
        <taxon>Pucciniaceae</taxon>
        <taxon>Puccinia</taxon>
    </lineage>
</organism>
<protein>
    <recommendedName>
        <fullName evidence="4">Triplex capsid protein 2</fullName>
    </recommendedName>
</protein>
<feature type="compositionally biased region" description="Pro residues" evidence="1">
    <location>
        <begin position="51"/>
        <end position="72"/>
    </location>
</feature>
<evidence type="ECO:0008006" key="4">
    <source>
        <dbReference type="Google" id="ProtNLM"/>
    </source>
</evidence>
<keyword evidence="3" id="KW-1185">Reference proteome</keyword>
<proteinExistence type="predicted"/>